<evidence type="ECO:0000313" key="15">
    <source>
        <dbReference type="Proteomes" id="UP001235664"/>
    </source>
</evidence>
<evidence type="ECO:0000256" key="11">
    <source>
        <dbReference type="ARBA" id="ARBA00029766"/>
    </source>
</evidence>
<feature type="domain" description="7,8-dihydro-6-hydroxymethylpterin-pyrophosphokinase" evidence="13">
    <location>
        <begin position="5"/>
        <end position="125"/>
    </location>
</feature>
<evidence type="ECO:0000313" key="14">
    <source>
        <dbReference type="EMBL" id="MDP4538385.1"/>
    </source>
</evidence>
<comment type="similarity">
    <text evidence="2">Belongs to the HPPK family.</text>
</comment>
<evidence type="ECO:0000256" key="9">
    <source>
        <dbReference type="ARBA" id="ARBA00022909"/>
    </source>
</evidence>
<keyword evidence="7" id="KW-0418">Kinase</keyword>
<evidence type="ECO:0000256" key="10">
    <source>
        <dbReference type="ARBA" id="ARBA00029409"/>
    </source>
</evidence>
<dbReference type="Pfam" id="PF01288">
    <property type="entry name" value="HPPK"/>
    <property type="match status" value="1"/>
</dbReference>
<comment type="pathway">
    <text evidence="1">Cofactor biosynthesis; tetrahydrofolate biosynthesis; 2-amino-4-hydroxy-6-hydroxymethyl-7,8-dihydropteridine diphosphate from 7,8-dihydroneopterin triphosphate: step 4/4.</text>
</comment>
<sequence length="151" mass="16839">MPGIGPPRAVLQAAIAALARRDGIALLRCSPIVDSAPIGPALRRYANCAVLVETGRDPRAMLALAAQVETAFARRRYGQRWRARTLDIDIVLWSGGHWQSRELTIPHPRFRERRFVLGPARAVAPDWIDPQTGATLRQLDARLTRPRPLPR</sequence>
<dbReference type="InterPro" id="IPR000550">
    <property type="entry name" value="Hppk"/>
</dbReference>
<evidence type="ECO:0000256" key="6">
    <source>
        <dbReference type="ARBA" id="ARBA00022741"/>
    </source>
</evidence>
<keyword evidence="5 14" id="KW-0808">Transferase</keyword>
<organism evidence="14 15">
    <name type="scientific">Qipengyuania benthica</name>
    <dbReference type="NCBI Taxonomy" id="3067651"/>
    <lineage>
        <taxon>Bacteria</taxon>
        <taxon>Pseudomonadati</taxon>
        <taxon>Pseudomonadota</taxon>
        <taxon>Alphaproteobacteria</taxon>
        <taxon>Sphingomonadales</taxon>
        <taxon>Erythrobacteraceae</taxon>
        <taxon>Qipengyuania</taxon>
    </lineage>
</organism>
<comment type="caution">
    <text evidence="14">The sequence shown here is derived from an EMBL/GenBank/DDBJ whole genome shotgun (WGS) entry which is preliminary data.</text>
</comment>
<evidence type="ECO:0000259" key="13">
    <source>
        <dbReference type="Pfam" id="PF01288"/>
    </source>
</evidence>
<evidence type="ECO:0000256" key="7">
    <source>
        <dbReference type="ARBA" id="ARBA00022777"/>
    </source>
</evidence>
<dbReference type="NCBIfam" id="TIGR01498">
    <property type="entry name" value="folK"/>
    <property type="match status" value="1"/>
</dbReference>
<reference evidence="14 15" key="1">
    <citation type="submission" date="2023-08" db="EMBL/GenBank/DDBJ databases">
        <title>genomic of DY56.</title>
        <authorList>
            <person name="Wang Y."/>
        </authorList>
    </citation>
    <scope>NUCLEOTIDE SEQUENCE [LARGE SCALE GENOMIC DNA]</scope>
    <source>
        <strain evidence="14 15">DY56-A-20</strain>
    </source>
</reference>
<evidence type="ECO:0000256" key="5">
    <source>
        <dbReference type="ARBA" id="ARBA00022679"/>
    </source>
</evidence>
<keyword evidence="15" id="KW-1185">Reference proteome</keyword>
<keyword evidence="6" id="KW-0547">Nucleotide-binding</keyword>
<gene>
    <name evidence="14" type="primary">folK</name>
    <name evidence="14" type="ORF">Q9K01_01920</name>
</gene>
<proteinExistence type="inferred from homology"/>
<evidence type="ECO:0000256" key="4">
    <source>
        <dbReference type="ARBA" id="ARBA00016218"/>
    </source>
</evidence>
<dbReference type="GO" id="GO:0003848">
    <property type="term" value="F:2-amino-4-hydroxy-6-hydroxymethyldihydropteridine diphosphokinase activity"/>
    <property type="evidence" value="ECO:0007669"/>
    <property type="project" value="UniProtKB-EC"/>
</dbReference>
<evidence type="ECO:0000256" key="1">
    <source>
        <dbReference type="ARBA" id="ARBA00005051"/>
    </source>
</evidence>
<keyword evidence="8" id="KW-0067">ATP-binding</keyword>
<comment type="function">
    <text evidence="10">Catalyzes the transfer of pyrophosphate from adenosine triphosphate (ATP) to 6-hydroxymethyl-7,8-dihydropterin, an enzymatic step in folate biosynthesis pathway.</text>
</comment>
<evidence type="ECO:0000256" key="8">
    <source>
        <dbReference type="ARBA" id="ARBA00022840"/>
    </source>
</evidence>
<dbReference type="CDD" id="cd00483">
    <property type="entry name" value="HPPK"/>
    <property type="match status" value="1"/>
</dbReference>
<evidence type="ECO:0000256" key="12">
    <source>
        <dbReference type="ARBA" id="ARBA00033413"/>
    </source>
</evidence>
<dbReference type="SUPFAM" id="SSF55083">
    <property type="entry name" value="6-hydroxymethyl-7,8-dihydropterin pyrophosphokinase, HPPK"/>
    <property type="match status" value="1"/>
</dbReference>
<dbReference type="PANTHER" id="PTHR43071">
    <property type="entry name" value="2-AMINO-4-HYDROXY-6-HYDROXYMETHYLDIHYDROPTERIDINE PYROPHOSPHOKINASE"/>
    <property type="match status" value="1"/>
</dbReference>
<dbReference type="EMBL" id="JAVAIL010000001">
    <property type="protein sequence ID" value="MDP4538385.1"/>
    <property type="molecule type" value="Genomic_DNA"/>
</dbReference>
<dbReference type="EC" id="2.7.6.3" evidence="3"/>
<dbReference type="InterPro" id="IPR035907">
    <property type="entry name" value="Hppk_sf"/>
</dbReference>
<keyword evidence="9" id="KW-0289">Folate biosynthesis</keyword>
<protein>
    <recommendedName>
        <fullName evidence="4">2-amino-4-hydroxy-6-hydroxymethyldihydropteridine pyrophosphokinase</fullName>
        <ecNumber evidence="3">2.7.6.3</ecNumber>
    </recommendedName>
    <alternativeName>
        <fullName evidence="11">6-hydroxymethyl-7,8-dihydropterin pyrophosphokinase</fullName>
    </alternativeName>
    <alternativeName>
        <fullName evidence="12">7,8-dihydro-6-hydroxymethylpterin-pyrophosphokinase</fullName>
    </alternativeName>
</protein>
<evidence type="ECO:0000256" key="2">
    <source>
        <dbReference type="ARBA" id="ARBA00005810"/>
    </source>
</evidence>
<dbReference type="Gene3D" id="3.30.70.560">
    <property type="entry name" value="7,8-Dihydro-6-hydroxymethylpterin-pyrophosphokinase HPPK"/>
    <property type="match status" value="1"/>
</dbReference>
<dbReference type="Proteomes" id="UP001235664">
    <property type="component" value="Unassembled WGS sequence"/>
</dbReference>
<accession>A0ABT9H4Z2</accession>
<evidence type="ECO:0000256" key="3">
    <source>
        <dbReference type="ARBA" id="ARBA00013253"/>
    </source>
</evidence>
<dbReference type="RefSeq" id="WP_305928522.1">
    <property type="nucleotide sequence ID" value="NZ_JAVAIL010000001.1"/>
</dbReference>
<dbReference type="PANTHER" id="PTHR43071:SF1">
    <property type="entry name" value="2-AMINO-4-HYDROXY-6-HYDROXYMETHYLDIHYDROPTERIDINE PYROPHOSPHOKINASE"/>
    <property type="match status" value="1"/>
</dbReference>
<name>A0ABT9H4Z2_9SPHN</name>